<evidence type="ECO:0000313" key="1">
    <source>
        <dbReference type="EMBL" id="KAA9338379.1"/>
    </source>
</evidence>
<reference evidence="1 2" key="1">
    <citation type="submission" date="2019-09" db="EMBL/GenBank/DDBJ databases">
        <title>Genome sequence of Hymenobacter sp. M3.</title>
        <authorList>
            <person name="Srinivasan S."/>
        </authorList>
    </citation>
    <scope>NUCLEOTIDE SEQUENCE [LARGE SCALE GENOMIC DNA]</scope>
    <source>
        <strain evidence="1 2">M3</strain>
    </source>
</reference>
<dbReference type="AlphaFoldDB" id="A0A7L5A088"/>
<dbReference type="Proteomes" id="UP000326380">
    <property type="component" value="Unassembled WGS sequence"/>
</dbReference>
<dbReference type="EMBL" id="VTWU01000002">
    <property type="protein sequence ID" value="KAA9338379.1"/>
    <property type="molecule type" value="Genomic_DNA"/>
</dbReference>
<dbReference type="PROSITE" id="PS51257">
    <property type="entry name" value="PROKAR_LIPOPROTEIN"/>
    <property type="match status" value="1"/>
</dbReference>
<proteinExistence type="predicted"/>
<accession>A0A7L5A088</accession>
<comment type="caution">
    <text evidence="1">The sequence shown here is derived from an EMBL/GenBank/DDBJ whole genome shotgun (WGS) entry which is preliminary data.</text>
</comment>
<gene>
    <name evidence="1" type="ORF">F0P96_05970</name>
</gene>
<protein>
    <submittedName>
        <fullName evidence="1">Uncharacterized protein</fullName>
    </submittedName>
</protein>
<name>A0A7L5A088_9BACT</name>
<organism evidence="1 2">
    <name type="scientific">Hymenobacter busanensis</name>
    <dbReference type="NCBI Taxonomy" id="2607656"/>
    <lineage>
        <taxon>Bacteria</taxon>
        <taxon>Pseudomonadati</taxon>
        <taxon>Bacteroidota</taxon>
        <taxon>Cytophagia</taxon>
        <taxon>Cytophagales</taxon>
        <taxon>Hymenobacteraceae</taxon>
        <taxon>Hymenobacter</taxon>
    </lineage>
</organism>
<sequence length="65" mass="7232">MQHERSPAPDRETLLLMGLAGLFLVGCWLLSGLLLAVHPDFEWTANLCAAFWGVEWLMSQASVCK</sequence>
<keyword evidence="2" id="KW-1185">Reference proteome</keyword>
<dbReference type="RefSeq" id="WP_151077903.1">
    <property type="nucleotide sequence ID" value="NZ_CP047647.1"/>
</dbReference>
<evidence type="ECO:0000313" key="2">
    <source>
        <dbReference type="Proteomes" id="UP000326380"/>
    </source>
</evidence>